<dbReference type="NCBIfam" id="NF006606">
    <property type="entry name" value="PRK09165.1"/>
    <property type="match status" value="1"/>
</dbReference>
<dbReference type="PANTHER" id="PTHR30153">
    <property type="entry name" value="REPLICATIVE DNA HELICASE DNAB"/>
    <property type="match status" value="1"/>
</dbReference>
<dbReference type="NCBIfam" id="TIGR00665">
    <property type="entry name" value="DnaB"/>
    <property type="match status" value="1"/>
</dbReference>
<sequence length="496" mass="55975">MSRSKKVSDKIDKSSGSSESSIILPVARTLPANVQAEQMLIGAILVNHDYLNTVSEFLRADHFFESIHQKIYNAIEVITEKGLIATPVTLRSMLERDELFQQLGGSDYLNKLATLSMMVINPLDYGRIIYDLAVRRNLIQIGEEVVNNAYDSSLEYDASQQIEHAEGKLYNLASEGVNDKSFVKIAVSLSESLANINRAMKNSNHVIGISTGLIDLDKELSGFHNSDLVIIAARPSMGKTAFAINLAINACNSMKLKNKEQEKDKSVGFFSLEMSSEQLATRILSMHTEINSSSLRTGHVTEEHYNRLRREVIDLSSLPFFIDDTPALSIAAIRTRARKMKRKHNLGILFIDYLQLIRGINKYDNRVTEISEITQGLKAIAKELNIPVIALSQLSRAVELREDKRPMLSDLRESGSIEQDADIVMFIYREEYYLTRKEPSSGNEEHAKWQNNINQVYNIADIIIAKHRNGRVGSVKLHYDGQYSKFSNLQKNYQNV</sequence>
<keyword evidence="8 14" id="KW-0067">ATP-binding</keyword>
<evidence type="ECO:0000256" key="11">
    <source>
        <dbReference type="ARBA" id="ARBA00044932"/>
    </source>
</evidence>
<dbReference type="FunFam" id="3.40.50.300:FF:000076">
    <property type="entry name" value="Replicative DNA helicase"/>
    <property type="match status" value="1"/>
</dbReference>
<dbReference type="SUPFAM" id="SSF48024">
    <property type="entry name" value="N-terminal domain of DnaB helicase"/>
    <property type="match status" value="1"/>
</dbReference>
<keyword evidence="4 14" id="KW-0235">DNA replication</keyword>
<evidence type="ECO:0000256" key="1">
    <source>
        <dbReference type="ARBA" id="ARBA00008428"/>
    </source>
</evidence>
<dbReference type="Pfam" id="PF03796">
    <property type="entry name" value="DnaB_C"/>
    <property type="match status" value="1"/>
</dbReference>
<keyword evidence="5 14" id="KW-0547">Nucleotide-binding</keyword>
<dbReference type="InterPro" id="IPR007693">
    <property type="entry name" value="DNA_helicase_DnaB-like_N"/>
</dbReference>
<feature type="domain" description="SF4 helicase" evidence="15">
    <location>
        <begin position="202"/>
        <end position="493"/>
    </location>
</feature>
<dbReference type="GO" id="GO:0005524">
    <property type="term" value="F:ATP binding"/>
    <property type="evidence" value="ECO:0007669"/>
    <property type="project" value="UniProtKB-UniRule"/>
</dbReference>
<proteinExistence type="inferred from homology"/>
<evidence type="ECO:0000256" key="9">
    <source>
        <dbReference type="ARBA" id="ARBA00023125"/>
    </source>
</evidence>
<dbReference type="InterPro" id="IPR007694">
    <property type="entry name" value="DNA_helicase_DnaB-like_C"/>
</dbReference>
<comment type="subunit">
    <text evidence="2">Homohexamer.</text>
</comment>
<protein>
    <recommendedName>
        <fullName evidence="13 14">Replicative DNA helicase</fullName>
        <ecNumber evidence="13 14">5.6.2.3</ecNumber>
    </recommendedName>
</protein>
<dbReference type="EMBL" id="AP029170">
    <property type="protein sequence ID" value="BFD45668.1"/>
    <property type="molecule type" value="Genomic_DNA"/>
</dbReference>
<dbReference type="InterPro" id="IPR027417">
    <property type="entry name" value="P-loop_NTPase"/>
</dbReference>
<comment type="function">
    <text evidence="11 14">The main replicative DNA helicase, it participates in initiation and elongation during chromosome replication. Travels ahead of the DNA replisome, separating dsDNA into templates for DNA synthesis. A processive ATP-dependent 5'-3' DNA helicase it has DNA-dependent ATPase activity.</text>
</comment>
<dbReference type="InterPro" id="IPR016136">
    <property type="entry name" value="DNA_helicase_N/primase_C"/>
</dbReference>
<dbReference type="GO" id="GO:0006269">
    <property type="term" value="P:DNA replication, synthesis of primer"/>
    <property type="evidence" value="ECO:0007669"/>
    <property type="project" value="UniProtKB-UniRule"/>
</dbReference>
<dbReference type="GO" id="GO:0016787">
    <property type="term" value="F:hydrolase activity"/>
    <property type="evidence" value="ECO:0007669"/>
    <property type="project" value="UniProtKB-KW"/>
</dbReference>
<comment type="catalytic activity">
    <reaction evidence="12 14">
        <text>ATP + H2O = ADP + phosphate + H(+)</text>
        <dbReference type="Rhea" id="RHEA:13065"/>
        <dbReference type="ChEBI" id="CHEBI:15377"/>
        <dbReference type="ChEBI" id="CHEBI:15378"/>
        <dbReference type="ChEBI" id="CHEBI:30616"/>
        <dbReference type="ChEBI" id="CHEBI:43474"/>
        <dbReference type="ChEBI" id="CHEBI:456216"/>
        <dbReference type="EC" id="5.6.2.3"/>
    </reaction>
</comment>
<accession>A0AAT9G7A3</accession>
<evidence type="ECO:0000256" key="4">
    <source>
        <dbReference type="ARBA" id="ARBA00022705"/>
    </source>
</evidence>
<evidence type="ECO:0000256" key="2">
    <source>
        <dbReference type="ARBA" id="ARBA00011643"/>
    </source>
</evidence>
<keyword evidence="10" id="KW-0413">Isomerase</keyword>
<gene>
    <name evidence="16" type="ORF">DMENIID0002_03140</name>
</gene>
<dbReference type="GO" id="GO:1990077">
    <property type="term" value="C:primosome complex"/>
    <property type="evidence" value="ECO:0007669"/>
    <property type="project" value="UniProtKB-UniRule"/>
</dbReference>
<dbReference type="SUPFAM" id="SSF52540">
    <property type="entry name" value="P-loop containing nucleoside triphosphate hydrolases"/>
    <property type="match status" value="1"/>
</dbReference>
<organism evidence="16">
    <name type="scientific">Candidatus Tisiphia endosymbiont of Sergentomyia squamirostris</name>
    <dbReference type="NCBI Taxonomy" id="3113639"/>
    <lineage>
        <taxon>Bacteria</taxon>
        <taxon>Pseudomonadati</taxon>
        <taxon>Pseudomonadota</taxon>
        <taxon>Alphaproteobacteria</taxon>
        <taxon>Rickettsiales</taxon>
        <taxon>Rickettsiaceae</taxon>
        <taxon>Rickettsieae</taxon>
        <taxon>Candidatus Tisiphia</taxon>
    </lineage>
</organism>
<evidence type="ECO:0000313" key="16">
    <source>
        <dbReference type="EMBL" id="BFD45668.1"/>
    </source>
</evidence>
<evidence type="ECO:0000256" key="6">
    <source>
        <dbReference type="ARBA" id="ARBA00022801"/>
    </source>
</evidence>
<dbReference type="AlphaFoldDB" id="A0AAT9G7A3"/>
<keyword evidence="3 14" id="KW-0639">Primosome</keyword>
<dbReference type="Pfam" id="PF00772">
    <property type="entry name" value="DnaB"/>
    <property type="match status" value="1"/>
</dbReference>
<name>A0AAT9G7A3_9RICK</name>
<dbReference type="GO" id="GO:0042802">
    <property type="term" value="F:identical protein binding"/>
    <property type="evidence" value="ECO:0007669"/>
    <property type="project" value="UniProtKB-ARBA"/>
</dbReference>
<evidence type="ECO:0000256" key="8">
    <source>
        <dbReference type="ARBA" id="ARBA00022840"/>
    </source>
</evidence>
<keyword evidence="6 14" id="KW-0378">Hydrolase</keyword>
<evidence type="ECO:0000256" key="3">
    <source>
        <dbReference type="ARBA" id="ARBA00022515"/>
    </source>
</evidence>
<evidence type="ECO:0000256" key="5">
    <source>
        <dbReference type="ARBA" id="ARBA00022741"/>
    </source>
</evidence>
<evidence type="ECO:0000256" key="13">
    <source>
        <dbReference type="NCBIfam" id="TIGR00665"/>
    </source>
</evidence>
<dbReference type="Gene3D" id="3.40.50.300">
    <property type="entry name" value="P-loop containing nucleotide triphosphate hydrolases"/>
    <property type="match status" value="1"/>
</dbReference>
<dbReference type="EC" id="5.6.2.3" evidence="13 14"/>
<dbReference type="Gene3D" id="1.10.860.10">
    <property type="entry name" value="DNAb Helicase, Chain A"/>
    <property type="match status" value="1"/>
</dbReference>
<reference evidence="16" key="1">
    <citation type="submission" date="2024-01" db="EMBL/GenBank/DDBJ databases">
        <title>Sequencing the genomes of a sandfly, Sergentomyia squamirostris, and its two endosymbionts.</title>
        <authorList>
            <person name="Itokawa K."/>
            <person name="Sanjoba C."/>
        </authorList>
    </citation>
    <scope>NUCLEOTIDE SEQUENCE</scope>
    <source>
        <strain evidence="16">RiSSQ</strain>
    </source>
</reference>
<evidence type="ECO:0000256" key="12">
    <source>
        <dbReference type="ARBA" id="ARBA00048954"/>
    </source>
</evidence>
<dbReference type="GO" id="GO:0043139">
    <property type="term" value="F:5'-3' DNA helicase activity"/>
    <property type="evidence" value="ECO:0007669"/>
    <property type="project" value="UniProtKB-EC"/>
</dbReference>
<comment type="similarity">
    <text evidence="1 14">Belongs to the helicase family. DnaB subfamily.</text>
</comment>
<evidence type="ECO:0000256" key="7">
    <source>
        <dbReference type="ARBA" id="ARBA00022806"/>
    </source>
</evidence>
<evidence type="ECO:0000256" key="14">
    <source>
        <dbReference type="RuleBase" id="RU362085"/>
    </source>
</evidence>
<dbReference type="PROSITE" id="PS51199">
    <property type="entry name" value="SF4_HELICASE"/>
    <property type="match status" value="1"/>
</dbReference>
<dbReference type="GO" id="GO:0003677">
    <property type="term" value="F:DNA binding"/>
    <property type="evidence" value="ECO:0007669"/>
    <property type="project" value="UniProtKB-UniRule"/>
</dbReference>
<dbReference type="PANTHER" id="PTHR30153:SF2">
    <property type="entry name" value="REPLICATIVE DNA HELICASE"/>
    <property type="match status" value="1"/>
</dbReference>
<dbReference type="GO" id="GO:0005829">
    <property type="term" value="C:cytosol"/>
    <property type="evidence" value="ECO:0007669"/>
    <property type="project" value="TreeGrafter"/>
</dbReference>
<keyword evidence="7 14" id="KW-0347">Helicase</keyword>
<evidence type="ECO:0000259" key="15">
    <source>
        <dbReference type="PROSITE" id="PS51199"/>
    </source>
</evidence>
<dbReference type="CDD" id="cd00984">
    <property type="entry name" value="DnaB_C"/>
    <property type="match status" value="1"/>
</dbReference>
<evidence type="ECO:0000256" key="10">
    <source>
        <dbReference type="ARBA" id="ARBA00023235"/>
    </source>
</evidence>
<dbReference type="InterPro" id="IPR036185">
    <property type="entry name" value="DNA_heli_DnaB-like_N_sf"/>
</dbReference>
<keyword evidence="9 14" id="KW-0238">DNA-binding</keyword>
<dbReference type="InterPro" id="IPR007692">
    <property type="entry name" value="DNA_helicase_DnaB"/>
</dbReference>